<dbReference type="RefSeq" id="WP_250194089.1">
    <property type="nucleotide sequence ID" value="NZ_CP097635.1"/>
</dbReference>
<reference evidence="1" key="1">
    <citation type="submission" date="2022-05" db="EMBL/GenBank/DDBJ databases">
        <title>An RpoN-dependent PEP-CTERM gene is involved in floc formation of an Aquincola tertiaricarbonis strain.</title>
        <authorList>
            <person name="Qiu D."/>
            <person name="Xia M."/>
        </authorList>
    </citation>
    <scope>NUCLEOTIDE SEQUENCE</scope>
    <source>
        <strain evidence="1">RN12</strain>
    </source>
</reference>
<dbReference type="InterPro" id="IPR007710">
    <property type="entry name" value="Nucleoside_deoxyribTrfase"/>
</dbReference>
<accession>A0ABY4RZK0</accession>
<organism evidence="1 2">
    <name type="scientific">Aquincola tertiaricarbonis</name>
    <dbReference type="NCBI Taxonomy" id="391953"/>
    <lineage>
        <taxon>Bacteria</taxon>
        <taxon>Pseudomonadati</taxon>
        <taxon>Pseudomonadota</taxon>
        <taxon>Betaproteobacteria</taxon>
        <taxon>Burkholderiales</taxon>
        <taxon>Sphaerotilaceae</taxon>
        <taxon>Aquincola</taxon>
    </lineage>
</organism>
<dbReference type="EMBL" id="CP097635">
    <property type="protein sequence ID" value="URI05824.1"/>
    <property type="molecule type" value="Genomic_DNA"/>
</dbReference>
<dbReference type="Pfam" id="PF05014">
    <property type="entry name" value="Nuc_deoxyrib_tr"/>
    <property type="match status" value="1"/>
</dbReference>
<keyword evidence="2" id="KW-1185">Reference proteome</keyword>
<sequence length="154" mass="17149">MERFDHNRPLVYLAAPLFSEAELNFNLALTTRIEASLDVYLPQRDGGKLVDLLACGVEENAAYKSIFDRDLRALDAACALIIVLDGRAIDEGAAFELGYAYAHRKLCFGLQTDPRRLLPAGNNPMIEMPLQKIFRSIESAGEWADSFARSQITL</sequence>
<protein>
    <submittedName>
        <fullName evidence="1">Nucleoside 2-deoxyribosyltransferase</fullName>
    </submittedName>
</protein>
<evidence type="ECO:0000313" key="2">
    <source>
        <dbReference type="Proteomes" id="UP001056201"/>
    </source>
</evidence>
<dbReference type="Proteomes" id="UP001056201">
    <property type="component" value="Chromosome 1"/>
</dbReference>
<gene>
    <name evidence="1" type="ORF">MW290_07665</name>
</gene>
<proteinExistence type="predicted"/>
<name>A0ABY4RZK0_AQUTE</name>
<dbReference type="SUPFAM" id="SSF52309">
    <property type="entry name" value="N-(deoxy)ribosyltransferase-like"/>
    <property type="match status" value="1"/>
</dbReference>
<dbReference type="Gene3D" id="3.40.50.450">
    <property type="match status" value="1"/>
</dbReference>
<evidence type="ECO:0000313" key="1">
    <source>
        <dbReference type="EMBL" id="URI05824.1"/>
    </source>
</evidence>